<accession>A0A8S5M6M7</accession>
<sequence length="44" mass="5529">MVKKLFITILYVYKIAFKRFFTNEVNVYENQIWSLDFKKLEFFL</sequence>
<reference evidence="1" key="1">
    <citation type="journal article" date="2021" name="Proc. Natl. Acad. Sci. U.S.A.">
        <title>A Catalog of Tens of Thousands of Viruses from Human Metagenomes Reveals Hidden Associations with Chronic Diseases.</title>
        <authorList>
            <person name="Tisza M.J."/>
            <person name="Buck C.B."/>
        </authorList>
    </citation>
    <scope>NUCLEOTIDE SEQUENCE</scope>
    <source>
        <strain evidence="1">CtlRg1</strain>
    </source>
</reference>
<protein>
    <submittedName>
        <fullName evidence="1">Uncharacterized protein</fullName>
    </submittedName>
</protein>
<name>A0A8S5M6M7_9CAUD</name>
<proteinExistence type="predicted"/>
<organism evidence="1">
    <name type="scientific">Myoviridae sp. ctlRg1</name>
    <dbReference type="NCBI Taxonomy" id="2826692"/>
    <lineage>
        <taxon>Viruses</taxon>
        <taxon>Duplodnaviria</taxon>
        <taxon>Heunggongvirae</taxon>
        <taxon>Uroviricota</taxon>
        <taxon>Caudoviricetes</taxon>
    </lineage>
</organism>
<dbReference type="EMBL" id="BK014834">
    <property type="protein sequence ID" value="DAD77808.1"/>
    <property type="molecule type" value="Genomic_DNA"/>
</dbReference>
<evidence type="ECO:0000313" key="1">
    <source>
        <dbReference type="EMBL" id="DAD77808.1"/>
    </source>
</evidence>